<feature type="region of interest" description="Disordered" evidence="6">
    <location>
        <begin position="1"/>
        <end position="144"/>
    </location>
</feature>
<evidence type="ECO:0000256" key="1">
    <source>
        <dbReference type="ARBA" id="ARBA00009422"/>
    </source>
</evidence>
<protein>
    <recommendedName>
        <fullName evidence="7">RING-type domain-containing protein</fullName>
    </recommendedName>
</protein>
<evidence type="ECO:0000256" key="6">
    <source>
        <dbReference type="SAM" id="MobiDB-lite"/>
    </source>
</evidence>
<evidence type="ECO:0000256" key="2">
    <source>
        <dbReference type="ARBA" id="ARBA00022574"/>
    </source>
</evidence>
<dbReference type="InterPro" id="IPR001841">
    <property type="entry name" value="Znf_RING"/>
</dbReference>
<evidence type="ECO:0000256" key="4">
    <source>
        <dbReference type="PROSITE-ProRule" id="PRU00175"/>
    </source>
</evidence>
<evidence type="ECO:0000313" key="8">
    <source>
        <dbReference type="EMBL" id="KAH7519405.1"/>
    </source>
</evidence>
<dbReference type="InterPro" id="IPR045111">
    <property type="entry name" value="Vps41/Vps8"/>
</dbReference>
<dbReference type="GO" id="GO:0030897">
    <property type="term" value="C:HOPS complex"/>
    <property type="evidence" value="ECO:0007669"/>
    <property type="project" value="TreeGrafter"/>
</dbReference>
<dbReference type="InterPro" id="IPR015943">
    <property type="entry name" value="WD40/YVTN_repeat-like_dom_sf"/>
</dbReference>
<dbReference type="PANTHER" id="PTHR12616">
    <property type="entry name" value="VACUOLAR PROTEIN SORTING VPS41"/>
    <property type="match status" value="1"/>
</dbReference>
<evidence type="ECO:0000313" key="9">
    <source>
        <dbReference type="Proteomes" id="UP000813462"/>
    </source>
</evidence>
<feature type="compositionally biased region" description="Basic and acidic residues" evidence="6">
    <location>
        <begin position="223"/>
        <end position="238"/>
    </location>
</feature>
<dbReference type="PROSITE" id="PS00678">
    <property type="entry name" value="WD_REPEATS_1"/>
    <property type="match status" value="1"/>
</dbReference>
<dbReference type="Pfam" id="PF23410">
    <property type="entry name" value="Beta-prop_VPS8"/>
    <property type="match status" value="1"/>
</dbReference>
<dbReference type="EMBL" id="JAEACU010000008">
    <property type="protein sequence ID" value="KAH7519405.1"/>
    <property type="molecule type" value="Genomic_DNA"/>
</dbReference>
<feature type="domain" description="RING-type" evidence="7">
    <location>
        <begin position="1811"/>
        <end position="1859"/>
    </location>
</feature>
<dbReference type="Pfam" id="PF12816">
    <property type="entry name" value="TPR_Vps8"/>
    <property type="match status" value="1"/>
</dbReference>
<dbReference type="InterPro" id="IPR001680">
    <property type="entry name" value="WD40_rpt"/>
</dbReference>
<feature type="compositionally biased region" description="Polar residues" evidence="6">
    <location>
        <begin position="373"/>
        <end position="392"/>
    </location>
</feature>
<dbReference type="PANTHER" id="PTHR12616:SF8">
    <property type="entry name" value="VACUOLAR PROTEIN SORTING-ASSOCIATED PROTEIN 8 HOMOLOG"/>
    <property type="match status" value="1"/>
</dbReference>
<dbReference type="PROSITE" id="PS50082">
    <property type="entry name" value="WD_REPEATS_2"/>
    <property type="match status" value="1"/>
</dbReference>
<feature type="compositionally biased region" description="Basic and acidic residues" evidence="6">
    <location>
        <begin position="361"/>
        <end position="371"/>
    </location>
</feature>
<reference evidence="8" key="1">
    <citation type="journal article" date="2021" name="Front. Plant Sci.">
        <title>Chromosome-Scale Genome Assembly for Chinese Sour Jujube and Insights Into Its Genome Evolution and Domestication Signature.</title>
        <authorList>
            <person name="Shen L.-Y."/>
            <person name="Luo H."/>
            <person name="Wang X.-L."/>
            <person name="Wang X.-M."/>
            <person name="Qiu X.-J."/>
            <person name="Liu H."/>
            <person name="Zhou S.-S."/>
            <person name="Jia K.-H."/>
            <person name="Nie S."/>
            <person name="Bao Y.-T."/>
            <person name="Zhang R.-G."/>
            <person name="Yun Q.-Z."/>
            <person name="Chai Y.-H."/>
            <person name="Lu J.-Y."/>
            <person name="Li Y."/>
            <person name="Zhao S.-W."/>
            <person name="Mao J.-F."/>
            <person name="Jia S.-G."/>
            <person name="Mao Y.-M."/>
        </authorList>
    </citation>
    <scope>NUCLEOTIDE SEQUENCE</scope>
    <source>
        <strain evidence="8">AT0</strain>
        <tissue evidence="8">Leaf</tissue>
    </source>
</reference>
<proteinExistence type="inferred from homology"/>
<name>A0A978UWN9_ZIZJJ</name>
<dbReference type="InterPro" id="IPR025941">
    <property type="entry name" value="Vps8_central_dom"/>
</dbReference>
<keyword evidence="3" id="KW-0677">Repeat</keyword>
<dbReference type="GO" id="GO:0034058">
    <property type="term" value="P:endosomal vesicle fusion"/>
    <property type="evidence" value="ECO:0007669"/>
    <property type="project" value="TreeGrafter"/>
</dbReference>
<feature type="region of interest" description="Disordered" evidence="6">
    <location>
        <begin position="157"/>
        <end position="267"/>
    </location>
</feature>
<feature type="region of interest" description="Disordered" evidence="6">
    <location>
        <begin position="319"/>
        <end position="401"/>
    </location>
</feature>
<evidence type="ECO:0000256" key="5">
    <source>
        <dbReference type="PROSITE-ProRule" id="PRU00221"/>
    </source>
</evidence>
<keyword evidence="4" id="KW-0862">Zinc</keyword>
<dbReference type="Gene3D" id="2.130.10.10">
    <property type="entry name" value="YVTN repeat-like/Quinoprotein amine dehydrogenase"/>
    <property type="match status" value="1"/>
</dbReference>
<organism evidence="8 9">
    <name type="scientific">Ziziphus jujuba var. spinosa</name>
    <dbReference type="NCBI Taxonomy" id="714518"/>
    <lineage>
        <taxon>Eukaryota</taxon>
        <taxon>Viridiplantae</taxon>
        <taxon>Streptophyta</taxon>
        <taxon>Embryophyta</taxon>
        <taxon>Tracheophyta</taxon>
        <taxon>Spermatophyta</taxon>
        <taxon>Magnoliopsida</taxon>
        <taxon>eudicotyledons</taxon>
        <taxon>Gunneridae</taxon>
        <taxon>Pentapetalae</taxon>
        <taxon>rosids</taxon>
        <taxon>fabids</taxon>
        <taxon>Rosales</taxon>
        <taxon>Rhamnaceae</taxon>
        <taxon>Paliureae</taxon>
        <taxon>Ziziphus</taxon>
    </lineage>
</organism>
<gene>
    <name evidence="8" type="ORF">FEM48_Zijuj08G0032700</name>
</gene>
<dbReference type="Proteomes" id="UP000813462">
    <property type="component" value="Unassembled WGS sequence"/>
</dbReference>
<dbReference type="SUPFAM" id="SSF57850">
    <property type="entry name" value="RING/U-box"/>
    <property type="match status" value="1"/>
</dbReference>
<dbReference type="PROSITE" id="PS50089">
    <property type="entry name" value="ZF_RING_2"/>
    <property type="match status" value="1"/>
</dbReference>
<feature type="compositionally biased region" description="Polar residues" evidence="6">
    <location>
        <begin position="67"/>
        <end position="85"/>
    </location>
</feature>
<feature type="compositionally biased region" description="Low complexity" evidence="6">
    <location>
        <begin position="1"/>
        <end position="13"/>
    </location>
</feature>
<feature type="compositionally biased region" description="Basic and acidic residues" evidence="6">
    <location>
        <begin position="255"/>
        <end position="267"/>
    </location>
</feature>
<feature type="compositionally biased region" description="Basic and acidic residues" evidence="6">
    <location>
        <begin position="89"/>
        <end position="108"/>
    </location>
</feature>
<dbReference type="GO" id="GO:0008270">
    <property type="term" value="F:zinc ion binding"/>
    <property type="evidence" value="ECO:0007669"/>
    <property type="project" value="UniProtKB-KW"/>
</dbReference>
<dbReference type="GO" id="GO:0005770">
    <property type="term" value="C:late endosome"/>
    <property type="evidence" value="ECO:0007669"/>
    <property type="project" value="TreeGrafter"/>
</dbReference>
<evidence type="ECO:0000259" key="7">
    <source>
        <dbReference type="PROSITE" id="PS50089"/>
    </source>
</evidence>
<feature type="compositionally biased region" description="Acidic residues" evidence="6">
    <location>
        <begin position="16"/>
        <end position="25"/>
    </location>
</feature>
<accession>A0A978UWN9</accession>
<keyword evidence="4" id="KW-0479">Metal-binding</keyword>
<feature type="compositionally biased region" description="Basic and acidic residues" evidence="6">
    <location>
        <begin position="119"/>
        <end position="129"/>
    </location>
</feature>
<comment type="caution">
    <text evidence="8">The sequence shown here is derived from an EMBL/GenBank/DDBJ whole genome shotgun (WGS) entry which is preliminary data.</text>
</comment>
<sequence length="2002" mass="220496">MALDLDSFLGSHLSSDDDDDDEDDSALNSVPHRTVDEILNDSDSSTSSSPPPSPPSTLHRLSLDPRPQSSNDAVSVSSLKLSSQPPVDDGTRQSTDGHKTTQLDERLVRPRPSSFTRFKSGDFSDDPSRRPSRPFPSLFGGVRSNAKPGAALAAAVAASRSMPTPHAAAIKSRMSAGSERLQKVLDGGELSSTAGYDLETASDELGSNSNGDLNAVGSEVSQSDEKLLDDSNNDEKAGDLQTAANAGDGFLGRDVSSEISHESGGDFCNKEIKNEAEHASKLDKKMVDDVAEEFLGANATPQISTSSDVREDINFVEKSSISNTDDVENTNAGPSASVMDKNSILLDAHDSNGGGSFSSLHDADDNEKVDNENIATLESETGNAGNSIQSSGDNDEGVDGYDASSLSDINELVEERIGQLESRRINRKEEKKSRSPMKPLELAEELEKKHASSGLHWEEGAAAQPMRLEGVRRGSSTLGYFDTDVNNTITRTLSSHAFKRDHGSPHALVVHSNYIAVGMSRGTIVVVPSKYSAHNVDNMDSKMLILGLQGERSYAAVTSMCFNQQADLLLAGYGDGHITVWDMQKASVAKVITGEHTAPVVHTLFLGQDSQVTRQFKAVTGDCKGLVLLHSISVVPLLNRFSIKTQCLLDGQRTGTVLSASPLLFDEFSGGASLSSQGSAMGSASSIGGMMGGVVGGEAGWKLFNEGSSLVEEGVVVFATQQHVLVVRLTPTLEVYSQFPKPNGIRDGSIPYTAWKCTTESQSLPTENMPTEALEKVSLLAVAWDRKVQVAKLVKSELKMYGKWSLDSAAIGVAWLDDQACINLMLVVLTVTGQLCLFAKDGTLIHQTSFAVDGSVGDDLVAYHTHFINMYGNPEKAYHNCLAKRGASIYILGPMHLIVSRLLPWKERIQVLRRAGDWMGALNMAMTIYDGQAHGVIDLPRTLDAVQEAIMPYLVELLLSYVEEVFSYISVAFCNQIGKKDQLDDPIRNNTSVHSEIKEQYTRVGGVAVEFCVHIKRTDILFDEIFPKFVAVEQRDTFLELLEPYILRDMLGSLPPEIMQALVEHYSCKGWLQRVEQCVLHMDISSLDFDQVVRLCREHGLYGALVYLFNKGLDDFRAPLEELLVVLRNSQSENAAAIGYRMLVYLKYCFSGLAFPPGQGTLSPSRLPSLRRELMQCLLEDSNALNSTAVSTLSLRAPYLNLYSLLELDTEATLNVLRCAFKELEIPQPENSTHDVEVKEGYNSMTHSQKLLVQNTVDALIQIIDKDISQADRISTSDDRGSVEKWPSKTEIGHLFEFIAYYVACGKANISKSVLGQILEYLTTENNFPPNDSVHIMTSKEREKQVLALLEEVPETDWDASHVLHLCEKAGFYQVCGLIHTIRNQYLAALDSYMKDVDEPVQAFSFINKTLLELSDDEYAAFRKAVISRIPELVDLNREGAFFLVVDHLSNESSHILSELRSHPRSLFLYLKTAIEVHLSGTLNFYNLEKVNIESVKNKSKGLEAYLERISDFPRFLRNNPVQVTDDMIELYLELLCQYERSSVLKFLETFDSYRVEHCLRLCQEYGIVDAASFLLERVGDVGSALLLTLSSLNDKFIKLDTAVESIVPNATSRNFAATKSFSAVSKLEEANEIGNILQACIGLCQRNTPRLNPEESEALWFRLLDSFCVPLIDSYRDGTVSEEGNPNGILAGASHMEEDEEEPIIKWRISKSHKGAHLLKKLFSLFIKEIVEGMIGYVRLPTIMSKLLSDNGSSEFGDFKLTILGMLGTYGFERRILDTAKSLIEDDTFYTMSLLKKGASHGYAPRGQICCICNCPFAKNSSNSGIRVFNCGHATHLECEILENGTSSSGSSSGCPVCMPNKKLQRSRNKSILAENGLVKKVPIKAQSVHGTTVHLHENDAFDNAYAHQQISRFEILNSLQKEPRLVQIENMPQLRLAPPAVYHEKVRRGSDVLTGESSSALVSIEKQSRNKQLRELKVKGSSLRFPLKSNIFGKEKISKR</sequence>
<dbReference type="Pfam" id="PF23556">
    <property type="entry name" value="TPR_Vps41"/>
    <property type="match status" value="1"/>
</dbReference>
<dbReference type="SUPFAM" id="SSF50978">
    <property type="entry name" value="WD40 repeat-like"/>
    <property type="match status" value="1"/>
</dbReference>
<feature type="compositionally biased region" description="Polar residues" evidence="6">
    <location>
        <begin position="319"/>
        <end position="334"/>
    </location>
</feature>
<evidence type="ECO:0000256" key="3">
    <source>
        <dbReference type="ARBA" id="ARBA00022737"/>
    </source>
</evidence>
<keyword evidence="2 5" id="KW-0853">WD repeat</keyword>
<comment type="similarity">
    <text evidence="1">Belongs to the VPS8 family.</text>
</comment>
<keyword evidence="4" id="KW-0863">Zinc-finger</keyword>
<dbReference type="InterPro" id="IPR036322">
    <property type="entry name" value="WD40_repeat_dom_sf"/>
</dbReference>
<dbReference type="GO" id="GO:0006623">
    <property type="term" value="P:protein targeting to vacuole"/>
    <property type="evidence" value="ECO:0007669"/>
    <property type="project" value="InterPro"/>
</dbReference>
<dbReference type="InterPro" id="IPR019775">
    <property type="entry name" value="WD40_repeat_CS"/>
</dbReference>
<feature type="repeat" description="WD" evidence="5">
    <location>
        <begin position="557"/>
        <end position="591"/>
    </location>
</feature>